<accession>A0A918Y4F7</accession>
<reference evidence="1" key="2">
    <citation type="submission" date="2020-09" db="EMBL/GenBank/DDBJ databases">
        <authorList>
            <person name="Sun Q."/>
            <person name="Ohkuma M."/>
        </authorList>
    </citation>
    <scope>NUCLEOTIDE SEQUENCE</scope>
    <source>
        <strain evidence="1">JCM 4654</strain>
    </source>
</reference>
<dbReference type="EMBL" id="BMVF01000008">
    <property type="protein sequence ID" value="GHD90410.1"/>
    <property type="molecule type" value="Genomic_DNA"/>
</dbReference>
<proteinExistence type="predicted"/>
<evidence type="ECO:0000313" key="1">
    <source>
        <dbReference type="EMBL" id="GHD90410.1"/>
    </source>
</evidence>
<sequence>MLVDEGQQLRLPGQRLGHRPLDLLGTLTALQNDLAGRVLHADLDLHGYVPPTVSEVRGLPRRTQQTLAR</sequence>
<protein>
    <submittedName>
        <fullName evidence="1">Uncharacterized protein</fullName>
    </submittedName>
</protein>
<organism evidence="1 2">
    <name type="scientific">Streptomyces naganishii JCM 4654</name>
    <dbReference type="NCBI Taxonomy" id="1306179"/>
    <lineage>
        <taxon>Bacteria</taxon>
        <taxon>Bacillati</taxon>
        <taxon>Actinomycetota</taxon>
        <taxon>Actinomycetes</taxon>
        <taxon>Kitasatosporales</taxon>
        <taxon>Streptomycetaceae</taxon>
        <taxon>Streptomyces</taxon>
    </lineage>
</organism>
<gene>
    <name evidence="1" type="ORF">GCM10010508_35020</name>
</gene>
<dbReference type="AlphaFoldDB" id="A0A918Y4F7"/>
<reference evidence="1" key="1">
    <citation type="journal article" date="2014" name="Int. J. Syst. Evol. Microbiol.">
        <title>Complete genome sequence of Corynebacterium casei LMG S-19264T (=DSM 44701T), isolated from a smear-ripened cheese.</title>
        <authorList>
            <consortium name="US DOE Joint Genome Institute (JGI-PGF)"/>
            <person name="Walter F."/>
            <person name="Albersmeier A."/>
            <person name="Kalinowski J."/>
            <person name="Ruckert C."/>
        </authorList>
    </citation>
    <scope>NUCLEOTIDE SEQUENCE</scope>
    <source>
        <strain evidence="1">JCM 4654</strain>
    </source>
</reference>
<keyword evidence="2" id="KW-1185">Reference proteome</keyword>
<name>A0A918Y4F7_9ACTN</name>
<evidence type="ECO:0000313" key="2">
    <source>
        <dbReference type="Proteomes" id="UP000608955"/>
    </source>
</evidence>
<dbReference type="Proteomes" id="UP000608955">
    <property type="component" value="Unassembled WGS sequence"/>
</dbReference>
<comment type="caution">
    <text evidence="1">The sequence shown here is derived from an EMBL/GenBank/DDBJ whole genome shotgun (WGS) entry which is preliminary data.</text>
</comment>